<accession>A0A2K3KNQ9</accession>
<evidence type="ECO:0000313" key="2">
    <source>
        <dbReference type="EMBL" id="PNX67925.1"/>
    </source>
</evidence>
<dbReference type="EMBL" id="ASHM01103607">
    <property type="protein sequence ID" value="PNX67925.1"/>
    <property type="molecule type" value="Genomic_DNA"/>
</dbReference>
<gene>
    <name evidence="2" type="ORF">L195_g055890</name>
</gene>
<protein>
    <submittedName>
        <fullName evidence="2">Uncharacterized protein</fullName>
    </submittedName>
</protein>
<proteinExistence type="predicted"/>
<comment type="caution">
    <text evidence="2">The sequence shown here is derived from an EMBL/GenBank/DDBJ whole genome shotgun (WGS) entry which is preliminary data.</text>
</comment>
<dbReference type="AlphaFoldDB" id="A0A2K3KNQ9"/>
<feature type="compositionally biased region" description="Low complexity" evidence="1">
    <location>
        <begin position="19"/>
        <end position="29"/>
    </location>
</feature>
<dbReference type="Proteomes" id="UP000236291">
    <property type="component" value="Unassembled WGS sequence"/>
</dbReference>
<feature type="compositionally biased region" description="Basic residues" evidence="1">
    <location>
        <begin position="1"/>
        <end position="12"/>
    </location>
</feature>
<name>A0A2K3KNQ9_TRIPR</name>
<evidence type="ECO:0000313" key="3">
    <source>
        <dbReference type="Proteomes" id="UP000236291"/>
    </source>
</evidence>
<feature type="non-terminal residue" evidence="2">
    <location>
        <position position="1"/>
    </location>
</feature>
<feature type="region of interest" description="Disordered" evidence="1">
    <location>
        <begin position="1"/>
        <end position="29"/>
    </location>
</feature>
<reference evidence="2 3" key="1">
    <citation type="journal article" date="2014" name="Am. J. Bot.">
        <title>Genome assembly and annotation for red clover (Trifolium pratense; Fabaceae).</title>
        <authorList>
            <person name="Istvanek J."/>
            <person name="Jaros M."/>
            <person name="Krenek A."/>
            <person name="Repkova J."/>
        </authorList>
    </citation>
    <scope>NUCLEOTIDE SEQUENCE [LARGE SCALE GENOMIC DNA]</scope>
    <source>
        <strain evidence="3">cv. Tatra</strain>
        <tissue evidence="2">Young leaves</tissue>
    </source>
</reference>
<reference evidence="2 3" key="2">
    <citation type="journal article" date="2017" name="Front. Plant Sci.">
        <title>Gene Classification and Mining of Molecular Markers Useful in Red Clover (Trifolium pratense) Breeding.</title>
        <authorList>
            <person name="Istvanek J."/>
            <person name="Dluhosova J."/>
            <person name="Dluhos P."/>
            <person name="Patkova L."/>
            <person name="Nedelnik J."/>
            <person name="Repkova J."/>
        </authorList>
    </citation>
    <scope>NUCLEOTIDE SEQUENCE [LARGE SCALE GENOMIC DNA]</scope>
    <source>
        <strain evidence="3">cv. Tatra</strain>
        <tissue evidence="2">Young leaves</tissue>
    </source>
</reference>
<evidence type="ECO:0000256" key="1">
    <source>
        <dbReference type="SAM" id="MobiDB-lite"/>
    </source>
</evidence>
<sequence>VCNHHAGTKRRQPPLLGHTSSSTTTQTQNHAVSILFRPLSSPPRPVSLTFELGRDCNSVTGTVVMRYDEFEVKIDPACFCDKNRWWRGGRR</sequence>
<organism evidence="2 3">
    <name type="scientific">Trifolium pratense</name>
    <name type="common">Red clover</name>
    <dbReference type="NCBI Taxonomy" id="57577"/>
    <lineage>
        <taxon>Eukaryota</taxon>
        <taxon>Viridiplantae</taxon>
        <taxon>Streptophyta</taxon>
        <taxon>Embryophyta</taxon>
        <taxon>Tracheophyta</taxon>
        <taxon>Spermatophyta</taxon>
        <taxon>Magnoliopsida</taxon>
        <taxon>eudicotyledons</taxon>
        <taxon>Gunneridae</taxon>
        <taxon>Pentapetalae</taxon>
        <taxon>rosids</taxon>
        <taxon>fabids</taxon>
        <taxon>Fabales</taxon>
        <taxon>Fabaceae</taxon>
        <taxon>Papilionoideae</taxon>
        <taxon>50 kb inversion clade</taxon>
        <taxon>NPAAA clade</taxon>
        <taxon>Hologalegina</taxon>
        <taxon>IRL clade</taxon>
        <taxon>Trifolieae</taxon>
        <taxon>Trifolium</taxon>
    </lineage>
</organism>